<evidence type="ECO:0000256" key="5">
    <source>
        <dbReference type="ARBA" id="ARBA00023157"/>
    </source>
</evidence>
<protein>
    <recommendedName>
        <fullName evidence="7">Thiol:disulfide interchange protein</fullName>
    </recommendedName>
</protein>
<dbReference type="PANTHER" id="PTHR35272">
    <property type="entry name" value="THIOL:DISULFIDE INTERCHANGE PROTEIN DSBC-RELATED"/>
    <property type="match status" value="1"/>
</dbReference>
<keyword evidence="4 7" id="KW-0574">Periplasm</keyword>
<evidence type="ECO:0000256" key="4">
    <source>
        <dbReference type="ARBA" id="ARBA00022764"/>
    </source>
</evidence>
<evidence type="ECO:0000256" key="3">
    <source>
        <dbReference type="ARBA" id="ARBA00022729"/>
    </source>
</evidence>
<name>A0A1M5CL62_VIBGA</name>
<dbReference type="CDD" id="cd03020">
    <property type="entry name" value="DsbA_DsbC_DsbG"/>
    <property type="match status" value="1"/>
</dbReference>
<dbReference type="InterPro" id="IPR018950">
    <property type="entry name" value="DiS-bond_isomerase_DsbC/G_N"/>
</dbReference>
<comment type="function">
    <text evidence="7">Required for disulfide bond formation in some periplasmic proteins. Acts by transferring its disulfide bond to other proteins and is reduced in the process.</text>
</comment>
<feature type="chain" id="PRO_5011833412" description="Thiol:disulfide interchange protein" evidence="7">
    <location>
        <begin position="22"/>
        <end position="244"/>
    </location>
</feature>
<comment type="similarity">
    <text evidence="2 7">Belongs to the thioredoxin family. DsbC subfamily.</text>
</comment>
<dbReference type="PANTHER" id="PTHR35272:SF3">
    <property type="entry name" value="THIOL:DISULFIDE INTERCHANGE PROTEIN DSBC"/>
    <property type="match status" value="1"/>
</dbReference>
<keyword evidence="3 7" id="KW-0732">Signal</keyword>
<reference evidence="11" key="1">
    <citation type="submission" date="2016-11" db="EMBL/GenBank/DDBJ databases">
        <authorList>
            <person name="Varghese N."/>
            <person name="Submissions S."/>
        </authorList>
    </citation>
    <scope>NUCLEOTIDE SEQUENCE [LARGE SCALE GENOMIC DNA]</scope>
    <source>
        <strain evidence="11">DSM 21264</strain>
    </source>
</reference>
<keyword evidence="6 7" id="KW-0676">Redox-active center</keyword>
<dbReference type="Proteomes" id="UP000184159">
    <property type="component" value="Unassembled WGS sequence"/>
</dbReference>
<evidence type="ECO:0000259" key="8">
    <source>
        <dbReference type="Pfam" id="PF10411"/>
    </source>
</evidence>
<feature type="domain" description="Disulphide bond isomerase DsbC/G N-terminal" evidence="8">
    <location>
        <begin position="19"/>
        <end position="82"/>
    </location>
</feature>
<feature type="signal peptide" evidence="7">
    <location>
        <begin position="1"/>
        <end position="21"/>
    </location>
</feature>
<dbReference type="Gene3D" id="3.10.450.70">
    <property type="entry name" value="Disulphide bond isomerase, DsbC/G, N-terminal"/>
    <property type="match status" value="1"/>
</dbReference>
<dbReference type="NCBIfam" id="NF008129">
    <property type="entry name" value="PRK10877.1"/>
    <property type="match status" value="1"/>
</dbReference>
<dbReference type="SUPFAM" id="SSF54423">
    <property type="entry name" value="DsbC/DsbG N-terminal domain-like"/>
    <property type="match status" value="1"/>
</dbReference>
<dbReference type="Gene3D" id="3.40.30.10">
    <property type="entry name" value="Glutaredoxin"/>
    <property type="match status" value="1"/>
</dbReference>
<evidence type="ECO:0000256" key="1">
    <source>
        <dbReference type="ARBA" id="ARBA00004418"/>
    </source>
</evidence>
<evidence type="ECO:0000313" key="10">
    <source>
        <dbReference type="EMBL" id="SHF55416.1"/>
    </source>
</evidence>
<keyword evidence="11" id="KW-1185">Reference proteome</keyword>
<comment type="subcellular location">
    <subcellularLocation>
        <location evidence="1 7">Periplasm</location>
    </subcellularLocation>
</comment>
<dbReference type="RefSeq" id="WP_072960098.1">
    <property type="nucleotide sequence ID" value="NZ_FQUH01000012.1"/>
</dbReference>
<dbReference type="EMBL" id="FQUH01000012">
    <property type="protein sequence ID" value="SHF55416.1"/>
    <property type="molecule type" value="Genomic_DNA"/>
</dbReference>
<feature type="domain" description="Thioredoxin-like fold" evidence="9">
    <location>
        <begin position="114"/>
        <end position="241"/>
    </location>
</feature>
<evidence type="ECO:0000256" key="6">
    <source>
        <dbReference type="ARBA" id="ARBA00023284"/>
    </source>
</evidence>
<dbReference type="AlphaFoldDB" id="A0A1M5CL62"/>
<dbReference type="InterPro" id="IPR012336">
    <property type="entry name" value="Thioredoxin-like_fold"/>
</dbReference>
<dbReference type="InterPro" id="IPR036249">
    <property type="entry name" value="Thioredoxin-like_sf"/>
</dbReference>
<dbReference type="InterPro" id="IPR051470">
    <property type="entry name" value="Thiol:disulfide_interchange"/>
</dbReference>
<organism evidence="10 11">
    <name type="scientific">Vibrio gazogenes DSM 21264 = NBRC 103151</name>
    <dbReference type="NCBI Taxonomy" id="1123492"/>
    <lineage>
        <taxon>Bacteria</taxon>
        <taxon>Pseudomonadati</taxon>
        <taxon>Pseudomonadota</taxon>
        <taxon>Gammaproteobacteria</taxon>
        <taxon>Vibrionales</taxon>
        <taxon>Vibrionaceae</taxon>
        <taxon>Vibrio</taxon>
    </lineage>
</organism>
<dbReference type="GO" id="GO:0042597">
    <property type="term" value="C:periplasmic space"/>
    <property type="evidence" value="ECO:0007669"/>
    <property type="project" value="UniProtKB-SubCell"/>
</dbReference>
<proteinExistence type="inferred from homology"/>
<sequence length="244" mass="26842">MRAIRELVLLGLVFFSLAASAADSFDKQALMQRFQSLGLSVKDIVPADVDGLVEVQTTNGVLFASPKGDYFIAGTLYKMKGNGQYEDVIAKRQAPINAKRIEQMKDQMIVYKADHEKYVVTVFTDITCGYCIRLHSQLKAYNDLGITIRYLAFPRQGPSGQVAGQMAAIWCADDPAKALNNAKINRDIAKPEGDIGKCKQEIANHYQLGRELGISGTPAIFLPNGEMVGGYLPPEKLLERLKAI</sequence>
<dbReference type="Pfam" id="PF13098">
    <property type="entry name" value="Thioredoxin_2"/>
    <property type="match status" value="1"/>
</dbReference>
<evidence type="ECO:0000313" key="11">
    <source>
        <dbReference type="Proteomes" id="UP000184159"/>
    </source>
</evidence>
<accession>A0A1M5CL62</accession>
<gene>
    <name evidence="10" type="ORF">SAMN02745781_02600</name>
</gene>
<evidence type="ECO:0000256" key="7">
    <source>
        <dbReference type="RuleBase" id="RU364038"/>
    </source>
</evidence>
<dbReference type="InterPro" id="IPR033954">
    <property type="entry name" value="DiS-bond_Isoase_DsbC/G"/>
</dbReference>
<keyword evidence="5" id="KW-1015">Disulfide bond</keyword>
<dbReference type="SUPFAM" id="SSF52833">
    <property type="entry name" value="Thioredoxin-like"/>
    <property type="match status" value="1"/>
</dbReference>
<dbReference type="InterPro" id="IPR009094">
    <property type="entry name" value="DiS-bond_isomerase_DsbC/G_N_sf"/>
</dbReference>
<dbReference type="Pfam" id="PF10411">
    <property type="entry name" value="DsbC_N"/>
    <property type="match status" value="1"/>
</dbReference>
<evidence type="ECO:0000256" key="2">
    <source>
        <dbReference type="ARBA" id="ARBA00009813"/>
    </source>
</evidence>
<evidence type="ECO:0000259" key="9">
    <source>
        <dbReference type="Pfam" id="PF13098"/>
    </source>
</evidence>